<dbReference type="Pfam" id="PF03167">
    <property type="entry name" value="UDG"/>
    <property type="match status" value="1"/>
</dbReference>
<dbReference type="STRING" id="281362.AT959_19555"/>
<evidence type="ECO:0000313" key="3">
    <source>
        <dbReference type="Proteomes" id="UP000070186"/>
    </source>
</evidence>
<accession>A0A133XDL1</accession>
<dbReference type="AlphaFoldDB" id="A0A133XDL1"/>
<evidence type="ECO:0000259" key="1">
    <source>
        <dbReference type="SMART" id="SM00986"/>
    </source>
</evidence>
<proteinExistence type="predicted"/>
<dbReference type="EMBL" id="LODL01000040">
    <property type="protein sequence ID" value="KXB29019.1"/>
    <property type="molecule type" value="Genomic_DNA"/>
</dbReference>
<comment type="caution">
    <text evidence="2">The sequence shown here is derived from an EMBL/GenBank/DDBJ whole genome shotgun (WGS) entry which is preliminary data.</text>
</comment>
<dbReference type="Gene3D" id="3.40.470.10">
    <property type="entry name" value="Uracil-DNA glycosylase-like domain"/>
    <property type="match status" value="1"/>
</dbReference>
<name>A0A133XDL1_9RHOO</name>
<feature type="domain" description="Uracil-DNA glycosylase-like" evidence="1">
    <location>
        <begin position="8"/>
        <end position="164"/>
    </location>
</feature>
<sequence length="166" mass="17805">MDLSYGFPPVASGEARLLILGSMPGQASLQAAQYYAHPRNAFWRIMGDLLGAGPELPYPQRLVRLQAAGIALWDVIAACERGGSLDADIVGASVRANDFSVFLAVHRSIEQIFFNGAAAEASFRRHVLPGLAERPLALHRLPSTSPAHAARSYADKLAAWSVIVAK</sequence>
<dbReference type="InterPro" id="IPR036895">
    <property type="entry name" value="Uracil-DNA_glycosylase-like_sf"/>
</dbReference>
<dbReference type="InterPro" id="IPR026353">
    <property type="entry name" value="Hypoxan-DNA_Glyclase"/>
</dbReference>
<dbReference type="InterPro" id="IPR005122">
    <property type="entry name" value="Uracil-DNA_glycosylase-like"/>
</dbReference>
<dbReference type="NCBIfam" id="TIGR04274">
    <property type="entry name" value="hypoxanDNAglyco"/>
    <property type="match status" value="1"/>
</dbReference>
<organism evidence="2 3">
    <name type="scientific">Dechloromonas denitrificans</name>
    <dbReference type="NCBI Taxonomy" id="281362"/>
    <lineage>
        <taxon>Bacteria</taxon>
        <taxon>Pseudomonadati</taxon>
        <taxon>Pseudomonadota</taxon>
        <taxon>Betaproteobacteria</taxon>
        <taxon>Rhodocyclales</taxon>
        <taxon>Azonexaceae</taxon>
        <taxon>Dechloromonas</taxon>
    </lineage>
</organism>
<reference evidence="2 3" key="1">
    <citation type="submission" date="2015-12" db="EMBL/GenBank/DDBJ databases">
        <title>Nitrous oxide reduction kinetics distinguish bacteria harboring typical versus atypical NosZ.</title>
        <authorList>
            <person name="Yoon S."/>
            <person name="Nissen S."/>
            <person name="Park D."/>
            <person name="Sanford R.A."/>
            <person name="Loeffler F.E."/>
        </authorList>
    </citation>
    <scope>NUCLEOTIDE SEQUENCE [LARGE SCALE GENOMIC DNA]</scope>
    <source>
        <strain evidence="2 3">ATCC BAA-841</strain>
    </source>
</reference>
<dbReference type="SMART" id="SM00987">
    <property type="entry name" value="UreE_C"/>
    <property type="match status" value="1"/>
</dbReference>
<protein>
    <submittedName>
        <fullName evidence="2">DNA-deoxyinosine glycosylase</fullName>
    </submittedName>
</protein>
<dbReference type="SMART" id="SM00986">
    <property type="entry name" value="UDG"/>
    <property type="match status" value="1"/>
</dbReference>
<keyword evidence="3" id="KW-1185">Reference proteome</keyword>
<dbReference type="Proteomes" id="UP000070186">
    <property type="component" value="Unassembled WGS sequence"/>
</dbReference>
<dbReference type="RefSeq" id="WP_066887166.1">
    <property type="nucleotide sequence ID" value="NZ_LODL01000040.1"/>
</dbReference>
<dbReference type="SUPFAM" id="SSF52141">
    <property type="entry name" value="Uracil-DNA glycosylase-like"/>
    <property type="match status" value="1"/>
</dbReference>
<evidence type="ECO:0000313" key="2">
    <source>
        <dbReference type="EMBL" id="KXB29019.1"/>
    </source>
</evidence>
<gene>
    <name evidence="2" type="ORF">AT959_19555</name>
</gene>
<dbReference type="CDD" id="cd10032">
    <property type="entry name" value="UDG-F6_HDG"/>
    <property type="match status" value="1"/>
</dbReference>